<dbReference type="InterPro" id="IPR000375">
    <property type="entry name" value="Dynamin_stalk"/>
</dbReference>
<dbReference type="InterPro" id="IPR027417">
    <property type="entry name" value="P-loop_NTPase"/>
</dbReference>
<dbReference type="SUPFAM" id="SSF52540">
    <property type="entry name" value="P-loop containing nucleoside triphosphate hydrolases"/>
    <property type="match status" value="1"/>
</dbReference>
<dbReference type="InterPro" id="IPR030381">
    <property type="entry name" value="G_DYNAMIN_dom"/>
</dbReference>
<dbReference type="GO" id="GO:0005739">
    <property type="term" value="C:mitochondrion"/>
    <property type="evidence" value="ECO:0007669"/>
    <property type="project" value="TreeGrafter"/>
</dbReference>
<dbReference type="GO" id="GO:0005874">
    <property type="term" value="C:microtubule"/>
    <property type="evidence" value="ECO:0007669"/>
    <property type="project" value="TreeGrafter"/>
</dbReference>
<dbReference type="PANTHER" id="PTHR11566:SF21">
    <property type="entry name" value="DYNAMIN RELATED PROTEIN 1, ISOFORM A"/>
    <property type="match status" value="1"/>
</dbReference>
<keyword evidence="3" id="KW-1185">Reference proteome</keyword>
<dbReference type="PANTHER" id="PTHR11566">
    <property type="entry name" value="DYNAMIN"/>
    <property type="match status" value="1"/>
</dbReference>
<sequence length="215" mass="23968">VNSIIDAYMREERTTILAIVPSNQDIAIVDVLERERRVDPEGSRTIGVLTKPYLIDDGADSQLFDILENKSNPLKLGWVVVRNRSQADINSNISMLEAHRKETEFFCDHPEFARLPSAACGVTSLTCKLTSTLVVRTITLMPQMKEEITKELMGVRAEVDKLGGALGRTHSDKRALLRQINSEVIKILREASGDNYGNATFNSRPELILCTRANA</sequence>
<dbReference type="EMBL" id="ML000944">
    <property type="protein sequence ID" value="RKO83690.1"/>
    <property type="molecule type" value="Genomic_DNA"/>
</dbReference>
<evidence type="ECO:0000259" key="1">
    <source>
        <dbReference type="PROSITE" id="PS51718"/>
    </source>
</evidence>
<dbReference type="GO" id="GO:0008017">
    <property type="term" value="F:microtubule binding"/>
    <property type="evidence" value="ECO:0007669"/>
    <property type="project" value="TreeGrafter"/>
</dbReference>
<dbReference type="Pfam" id="PF00350">
    <property type="entry name" value="Dynamin_N"/>
    <property type="match status" value="1"/>
</dbReference>
<dbReference type="InterPro" id="IPR022812">
    <property type="entry name" value="Dynamin"/>
</dbReference>
<evidence type="ECO:0000313" key="2">
    <source>
        <dbReference type="EMBL" id="RKO83690.1"/>
    </source>
</evidence>
<feature type="non-terminal residue" evidence="2">
    <location>
        <position position="1"/>
    </location>
</feature>
<name>A0A4P9VZB1_9FUNG</name>
<gene>
    <name evidence="2" type="ORF">BDK51DRAFT_16930</name>
</gene>
<dbReference type="InterPro" id="IPR045063">
    <property type="entry name" value="Dynamin_N"/>
</dbReference>
<dbReference type="Proteomes" id="UP000269721">
    <property type="component" value="Unassembled WGS sequence"/>
</dbReference>
<organism evidence="2 3">
    <name type="scientific">Blyttiomyces helicus</name>
    <dbReference type="NCBI Taxonomy" id="388810"/>
    <lineage>
        <taxon>Eukaryota</taxon>
        <taxon>Fungi</taxon>
        <taxon>Fungi incertae sedis</taxon>
        <taxon>Chytridiomycota</taxon>
        <taxon>Chytridiomycota incertae sedis</taxon>
        <taxon>Chytridiomycetes</taxon>
        <taxon>Chytridiomycetes incertae sedis</taxon>
        <taxon>Blyttiomyces</taxon>
    </lineage>
</organism>
<dbReference type="GO" id="GO:0005525">
    <property type="term" value="F:GTP binding"/>
    <property type="evidence" value="ECO:0007669"/>
    <property type="project" value="InterPro"/>
</dbReference>
<dbReference type="GO" id="GO:0048312">
    <property type="term" value="P:intracellular distribution of mitochondria"/>
    <property type="evidence" value="ECO:0007669"/>
    <property type="project" value="TreeGrafter"/>
</dbReference>
<dbReference type="GO" id="GO:0016559">
    <property type="term" value="P:peroxisome fission"/>
    <property type="evidence" value="ECO:0007669"/>
    <property type="project" value="TreeGrafter"/>
</dbReference>
<dbReference type="Pfam" id="PF01031">
    <property type="entry name" value="Dynamin_M"/>
    <property type="match status" value="1"/>
</dbReference>
<feature type="domain" description="Dynamin-type G" evidence="1">
    <location>
        <begin position="1"/>
        <end position="135"/>
    </location>
</feature>
<dbReference type="PRINTS" id="PR00195">
    <property type="entry name" value="DYNAMIN"/>
</dbReference>
<dbReference type="PROSITE" id="PS51718">
    <property type="entry name" value="G_DYNAMIN_2"/>
    <property type="match status" value="1"/>
</dbReference>
<dbReference type="GO" id="GO:0000266">
    <property type="term" value="P:mitochondrial fission"/>
    <property type="evidence" value="ECO:0007669"/>
    <property type="project" value="TreeGrafter"/>
</dbReference>
<evidence type="ECO:0000313" key="3">
    <source>
        <dbReference type="Proteomes" id="UP000269721"/>
    </source>
</evidence>
<dbReference type="GO" id="GO:0006897">
    <property type="term" value="P:endocytosis"/>
    <property type="evidence" value="ECO:0007669"/>
    <property type="project" value="TreeGrafter"/>
</dbReference>
<proteinExistence type="predicted"/>
<accession>A0A4P9VZB1</accession>
<reference evidence="3" key="1">
    <citation type="journal article" date="2018" name="Nat. Microbiol.">
        <title>Leveraging single-cell genomics to expand the fungal tree of life.</title>
        <authorList>
            <person name="Ahrendt S.R."/>
            <person name="Quandt C.A."/>
            <person name="Ciobanu D."/>
            <person name="Clum A."/>
            <person name="Salamov A."/>
            <person name="Andreopoulos B."/>
            <person name="Cheng J.F."/>
            <person name="Woyke T."/>
            <person name="Pelin A."/>
            <person name="Henrissat B."/>
            <person name="Reynolds N.K."/>
            <person name="Benny G.L."/>
            <person name="Smith M.E."/>
            <person name="James T.Y."/>
            <person name="Grigoriev I.V."/>
        </authorList>
    </citation>
    <scope>NUCLEOTIDE SEQUENCE [LARGE SCALE GENOMIC DNA]</scope>
</reference>
<dbReference type="AlphaFoldDB" id="A0A4P9VZB1"/>
<dbReference type="GO" id="GO:0003924">
    <property type="term" value="F:GTPase activity"/>
    <property type="evidence" value="ECO:0007669"/>
    <property type="project" value="TreeGrafter"/>
</dbReference>
<dbReference type="GO" id="GO:0016020">
    <property type="term" value="C:membrane"/>
    <property type="evidence" value="ECO:0007669"/>
    <property type="project" value="TreeGrafter"/>
</dbReference>
<protein>
    <submittedName>
        <fullName evidence="2">Dynamin central region-domain-containing protein</fullName>
    </submittedName>
</protein>
<dbReference type="Gene3D" id="3.40.50.300">
    <property type="entry name" value="P-loop containing nucleotide triphosphate hydrolases"/>
    <property type="match status" value="1"/>
</dbReference>
<dbReference type="OrthoDB" id="5061070at2759"/>